<dbReference type="InterPro" id="IPR008271">
    <property type="entry name" value="Ser/Thr_kinase_AS"/>
</dbReference>
<evidence type="ECO:0000256" key="2">
    <source>
        <dbReference type="ARBA" id="ARBA00022679"/>
    </source>
</evidence>
<dbReference type="Gene3D" id="1.10.510.10">
    <property type="entry name" value="Transferase(Phosphotransferase) domain 1"/>
    <property type="match status" value="1"/>
</dbReference>
<comment type="similarity">
    <text evidence="1">Belongs to the protein kinase superfamily. NEK Ser/Thr protein kinase family. NIMA subfamily.</text>
</comment>
<gene>
    <name evidence="9" type="ORF">SADUNF_Sadunf01G0016000</name>
</gene>
<dbReference type="OrthoDB" id="248923at2759"/>
<keyword evidence="10" id="KW-1185">Reference proteome</keyword>
<dbReference type="Gene3D" id="3.30.200.20">
    <property type="entry name" value="Phosphorylase Kinase, domain 1"/>
    <property type="match status" value="1"/>
</dbReference>
<evidence type="ECO:0000256" key="6">
    <source>
        <dbReference type="PROSITE-ProRule" id="PRU10141"/>
    </source>
</evidence>
<name>A0A835N9B0_9ROSI</name>
<dbReference type="AlphaFoldDB" id="A0A835N9B0"/>
<feature type="compositionally biased region" description="Polar residues" evidence="7">
    <location>
        <begin position="474"/>
        <end position="487"/>
    </location>
</feature>
<dbReference type="PROSITE" id="PS00107">
    <property type="entry name" value="PROTEIN_KINASE_ATP"/>
    <property type="match status" value="1"/>
</dbReference>
<dbReference type="PANTHER" id="PTHR43671">
    <property type="entry name" value="SERINE/THREONINE-PROTEIN KINASE NEK"/>
    <property type="match status" value="1"/>
</dbReference>
<dbReference type="InterPro" id="IPR050660">
    <property type="entry name" value="NEK_Ser/Thr_kinase"/>
</dbReference>
<dbReference type="CDD" id="cd08215">
    <property type="entry name" value="STKc_Nek"/>
    <property type="match status" value="1"/>
</dbReference>
<evidence type="ECO:0000313" key="10">
    <source>
        <dbReference type="Proteomes" id="UP000657918"/>
    </source>
</evidence>
<dbReference type="GO" id="GO:0055028">
    <property type="term" value="C:cortical microtubule"/>
    <property type="evidence" value="ECO:0007669"/>
    <property type="project" value="TreeGrafter"/>
</dbReference>
<keyword evidence="2" id="KW-0808">Transferase</keyword>
<evidence type="ECO:0000256" key="1">
    <source>
        <dbReference type="ARBA" id="ARBA00010886"/>
    </source>
</evidence>
<dbReference type="InterPro" id="IPR011009">
    <property type="entry name" value="Kinase-like_dom_sf"/>
</dbReference>
<dbReference type="SUPFAM" id="SSF56112">
    <property type="entry name" value="Protein kinase-like (PK-like)"/>
    <property type="match status" value="1"/>
</dbReference>
<protein>
    <recommendedName>
        <fullName evidence="8">Protein kinase domain-containing protein</fullName>
    </recommendedName>
</protein>
<feature type="binding site" evidence="6">
    <location>
        <position position="44"/>
    </location>
    <ligand>
        <name>ATP</name>
        <dbReference type="ChEBI" id="CHEBI:30616"/>
    </ligand>
</feature>
<evidence type="ECO:0000256" key="4">
    <source>
        <dbReference type="ARBA" id="ARBA00022777"/>
    </source>
</evidence>
<dbReference type="Proteomes" id="UP000657918">
    <property type="component" value="Unassembled WGS sequence"/>
</dbReference>
<keyword evidence="5 6" id="KW-0067">ATP-binding</keyword>
<dbReference type="PROSITE" id="PS00108">
    <property type="entry name" value="PROTEIN_KINASE_ST"/>
    <property type="match status" value="1"/>
</dbReference>
<accession>A0A835N9B0</accession>
<evidence type="ECO:0000256" key="5">
    <source>
        <dbReference type="ARBA" id="ARBA00022840"/>
    </source>
</evidence>
<dbReference type="PROSITE" id="PS50011">
    <property type="entry name" value="PROTEIN_KINASE_DOM"/>
    <property type="match status" value="1"/>
</dbReference>
<dbReference type="GO" id="GO:0007017">
    <property type="term" value="P:microtubule-based process"/>
    <property type="evidence" value="ECO:0007669"/>
    <property type="project" value="TreeGrafter"/>
</dbReference>
<keyword evidence="4" id="KW-0418">Kinase</keyword>
<feature type="region of interest" description="Disordered" evidence="7">
    <location>
        <begin position="462"/>
        <end position="514"/>
    </location>
</feature>
<comment type="caution">
    <text evidence="9">The sequence shown here is derived from an EMBL/GenBank/DDBJ whole genome shotgun (WGS) entry which is preliminary data.</text>
</comment>
<feature type="compositionally biased region" description="Basic and acidic residues" evidence="7">
    <location>
        <begin position="462"/>
        <end position="472"/>
    </location>
</feature>
<dbReference type="InterPro" id="IPR017441">
    <property type="entry name" value="Protein_kinase_ATP_BS"/>
</dbReference>
<dbReference type="GO" id="GO:0005524">
    <property type="term" value="F:ATP binding"/>
    <property type="evidence" value="ECO:0007669"/>
    <property type="project" value="UniProtKB-UniRule"/>
</dbReference>
<feature type="domain" description="Protein kinase" evidence="8">
    <location>
        <begin position="15"/>
        <end position="297"/>
    </location>
</feature>
<evidence type="ECO:0000259" key="8">
    <source>
        <dbReference type="PROSITE" id="PS50011"/>
    </source>
</evidence>
<sequence>METRNREMVSKMDDYEVIEQIGRGTFGAAFLVLHKFENKRYVLKKIRLAKQTEKFKQTAYQEMNLISKLNNPYIVEYKDSWVEKESYVCIVTSYCEGGDIRDCVDAWIPAIYALHARLVPEARALHRRAQMIKKARGTYLPEEMLCKWLTQLLLAVDYLHSNRVLHRDLKCSNIFLTKDGNIQLGDFGLAKLLNKEDLASTIVGTPNYMCPELLADIPYGYKSDIWSLGCCMFEIAAHQPAFRASDMAGLINKINRSSISPLPTAYSSTLKQLIKTMLRKSPEHRPTAAELLRHPHLQSYLAQCQDLSPVFLPVTSEYRCTDKPKGTRLPNKSSVHKNAIGLKASPSKECRCFSQEKGDDFAQKVAANDLHKSAEQTERVNTDTSSAIIARTHHDEEKQEIASEKSQIVQEKLRGAGQAGMECESASSGNCKRMEKLSADSTVYDGLSGYKKASALAMDDKTRHDLEMEPKSCKPSTVTDMKSTPSKSKPPRGNGAKQKELNRTPSDISSVSSLTSLHGDETKIIWTAQTLQRADALESLLEICATLVRQERYEELAGVLRPFSEEAVSSRETAIWLTKSLMKLHTKGNGAAPQ</sequence>
<dbReference type="PANTHER" id="PTHR43671:SF76">
    <property type="entry name" value="SERINE_THREONINE-PROTEIN KINASE NEK7"/>
    <property type="match status" value="1"/>
</dbReference>
<dbReference type="InterPro" id="IPR000719">
    <property type="entry name" value="Prot_kinase_dom"/>
</dbReference>
<evidence type="ECO:0000313" key="9">
    <source>
        <dbReference type="EMBL" id="KAF9688706.1"/>
    </source>
</evidence>
<dbReference type="SMART" id="SM00220">
    <property type="entry name" value="S_TKc"/>
    <property type="match status" value="1"/>
</dbReference>
<evidence type="ECO:0000256" key="7">
    <source>
        <dbReference type="SAM" id="MobiDB-lite"/>
    </source>
</evidence>
<reference evidence="9 10" key="1">
    <citation type="submission" date="2020-10" db="EMBL/GenBank/DDBJ databases">
        <title>Plant Genome Project.</title>
        <authorList>
            <person name="Zhang R.-G."/>
        </authorList>
    </citation>
    <scope>NUCLEOTIDE SEQUENCE [LARGE SCALE GENOMIC DNA]</scope>
    <source>
        <strain evidence="9">FAFU-HL-1</strain>
        <tissue evidence="9">Leaf</tissue>
    </source>
</reference>
<dbReference type="Pfam" id="PF00069">
    <property type="entry name" value="Pkinase"/>
    <property type="match status" value="1"/>
</dbReference>
<evidence type="ECO:0000256" key="3">
    <source>
        <dbReference type="ARBA" id="ARBA00022741"/>
    </source>
</evidence>
<keyword evidence="3 6" id="KW-0547">Nucleotide-binding</keyword>
<dbReference type="EMBL" id="JADGMS010000001">
    <property type="protein sequence ID" value="KAF9688706.1"/>
    <property type="molecule type" value="Genomic_DNA"/>
</dbReference>
<proteinExistence type="inferred from homology"/>
<organism evidence="9 10">
    <name type="scientific">Salix dunnii</name>
    <dbReference type="NCBI Taxonomy" id="1413687"/>
    <lineage>
        <taxon>Eukaryota</taxon>
        <taxon>Viridiplantae</taxon>
        <taxon>Streptophyta</taxon>
        <taxon>Embryophyta</taxon>
        <taxon>Tracheophyta</taxon>
        <taxon>Spermatophyta</taxon>
        <taxon>Magnoliopsida</taxon>
        <taxon>eudicotyledons</taxon>
        <taxon>Gunneridae</taxon>
        <taxon>Pentapetalae</taxon>
        <taxon>rosids</taxon>
        <taxon>fabids</taxon>
        <taxon>Malpighiales</taxon>
        <taxon>Salicaceae</taxon>
        <taxon>Saliceae</taxon>
        <taxon>Salix</taxon>
    </lineage>
</organism>
<dbReference type="GO" id="GO:0004674">
    <property type="term" value="F:protein serine/threonine kinase activity"/>
    <property type="evidence" value="ECO:0007669"/>
    <property type="project" value="TreeGrafter"/>
</dbReference>